<feature type="region of interest" description="Disordered" evidence="2">
    <location>
        <begin position="263"/>
        <end position="282"/>
    </location>
</feature>
<dbReference type="AlphaFoldDB" id="A0A9W2ZL04"/>
<name>A0A9W2ZL04_BIOGL</name>
<dbReference type="Proteomes" id="UP001165740">
    <property type="component" value="Chromosome 2"/>
</dbReference>
<feature type="compositionally biased region" description="Polar residues" evidence="2">
    <location>
        <begin position="382"/>
        <end position="391"/>
    </location>
</feature>
<accession>A0A9W2ZL04</accession>
<organism evidence="3 4">
    <name type="scientific">Biomphalaria glabrata</name>
    <name type="common">Bloodfluke planorb</name>
    <name type="synonym">Freshwater snail</name>
    <dbReference type="NCBI Taxonomy" id="6526"/>
    <lineage>
        <taxon>Eukaryota</taxon>
        <taxon>Metazoa</taxon>
        <taxon>Spiralia</taxon>
        <taxon>Lophotrochozoa</taxon>
        <taxon>Mollusca</taxon>
        <taxon>Gastropoda</taxon>
        <taxon>Heterobranchia</taxon>
        <taxon>Euthyneura</taxon>
        <taxon>Panpulmonata</taxon>
        <taxon>Hygrophila</taxon>
        <taxon>Lymnaeoidea</taxon>
        <taxon>Planorbidae</taxon>
        <taxon>Biomphalaria</taxon>
    </lineage>
</organism>
<dbReference type="Gene3D" id="2.130.10.10">
    <property type="entry name" value="YVTN repeat-like/Quinoprotein amine dehydrogenase"/>
    <property type="match status" value="1"/>
</dbReference>
<evidence type="ECO:0000313" key="3">
    <source>
        <dbReference type="Proteomes" id="UP001165740"/>
    </source>
</evidence>
<evidence type="ECO:0000313" key="4">
    <source>
        <dbReference type="RefSeq" id="XP_055875610.1"/>
    </source>
</evidence>
<dbReference type="InterPro" id="IPR011047">
    <property type="entry name" value="Quinoprotein_ADH-like_sf"/>
</dbReference>
<evidence type="ECO:0000256" key="1">
    <source>
        <dbReference type="SAM" id="Coils"/>
    </source>
</evidence>
<dbReference type="RefSeq" id="XP_055875610.1">
    <property type="nucleotide sequence ID" value="XM_056019635.1"/>
</dbReference>
<feature type="coiled-coil region" evidence="1">
    <location>
        <begin position="6"/>
        <end position="33"/>
    </location>
</feature>
<keyword evidence="3" id="KW-1185">Reference proteome</keyword>
<dbReference type="GeneID" id="106078546"/>
<sequence>MMERSKEEMQKRLTELKKEFARKQKKLEKSKRAATIRAHVKQKVLEINAIDHYSSNESHKEIVTGALDNAQPLYENNKIKNVPFFLDNHFLPKASSKQKVDGISPPNSVSFLNSHIQDSNVNLMKSKRDNKISSEFAQIALDIKKKENVKNDSEEPLNKSMKSINKHLASLRQDSHVSSDLELSKCSTNLLPHSSAETILKTNDEQQINIKDLKCELVSSIDLVKHQNKDKKDKPLFQSTLKSNKTESLHVLVHSLERLIEDSPSPITHSSENSVAESQRFLEHSPSCSVDIERKRKRVHSESSNKANRLSGSSTVQKATELVTSSIGLSKDDDIVRLVTQSDPRQADTVSDSEFLDILGITETKNADNLSEVVNPINTHQKSSVSLAPSENQQSSSCSNMQSCLQQPEVNKLLPVTTNRSMFLDFTELDVIPYTKLELEEDFLSEESQDSKPPICAVLSKQQLSHSSKVGALVKRRSPRLSVFQSLSQSISSQNNKYYIAKSKKNLSQQEKVAAVMSVFQFLKEEASKPNYVSDFELPKYFFKHKETRHYCYQTDQSNSSSIQSSEVNSDTSINTRYGSIREESQKSNECCVNSSELMENKQNVSMQHNRDIVCEKLCHSNNVLDKNNCVILNSELNIASLSGHMADSSMIPSKPLQNCLPNQLSSFTNNLRDHADVLISPLSPITHIVAEEIFNETPEHHSYQKTNVIKESPLPENKKQSIPQDLTPLLTTSTPKALKAKSFFPNSSLTDTLEKSDILFEDDHQVISEVESPVSTSKTLLSVTYVTDSECNNANTSTCLHQNTQSSLNPKNISQAIFQSPGQAIVNVSSASCSQGRSPMQLIEPWRKYERTPVTPLQVLEDPSYDGNQSPVVYLAARRLSRSQSTENEPKTLKFSGCFQSCSQDAVVNILSGSLVTKSKEIVQYLVSVQATSLTVWTKDDHFGWTTELDWRLPLDNHLIQAELLPASDRVVIVACGWSKLQLFVSLFVYDSDTQDTKRFNIEVSQLSDSIRSPTNAMLTVVSDSVILLGFTKDIGHVLAKVNFFDDFCKEKMSCFQKQRGQLLDVVTVQHQRSSCISLSANQNITIWNTNSGIAIKTIQLPASVPCLTKLLKAKTCQGTVFLETMWRVDIGCGGLLAVNPCNGSIRLIKTYNVPNNSWKSTMSAKQEVGLVVALSDTGSFCLWKCQNGKLVCHSKSHTTTALSVMKSEQSLLVGEIHGCVHLYKMSM</sequence>
<evidence type="ECO:0000313" key="5">
    <source>
        <dbReference type="RefSeq" id="XP_055875611.1"/>
    </source>
</evidence>
<protein>
    <submittedName>
        <fullName evidence="4 5">Uncharacterized protein LOC106078546</fullName>
    </submittedName>
</protein>
<dbReference type="OrthoDB" id="6161590at2759"/>
<keyword evidence="1" id="KW-0175">Coiled coil</keyword>
<feature type="region of interest" description="Disordered" evidence="2">
    <location>
        <begin position="293"/>
        <end position="314"/>
    </location>
</feature>
<feature type="compositionally biased region" description="Low complexity" evidence="2">
    <location>
        <begin position="392"/>
        <end position="401"/>
    </location>
</feature>
<dbReference type="RefSeq" id="XP_055875611.1">
    <property type="nucleotide sequence ID" value="XM_056019636.1"/>
</dbReference>
<feature type="compositionally biased region" description="Polar residues" evidence="2">
    <location>
        <begin position="302"/>
        <end position="314"/>
    </location>
</feature>
<dbReference type="SUPFAM" id="SSF50998">
    <property type="entry name" value="Quinoprotein alcohol dehydrogenase-like"/>
    <property type="match status" value="1"/>
</dbReference>
<feature type="region of interest" description="Disordered" evidence="2">
    <location>
        <begin position="382"/>
        <end position="401"/>
    </location>
</feature>
<feature type="compositionally biased region" description="Polar residues" evidence="2">
    <location>
        <begin position="265"/>
        <end position="277"/>
    </location>
</feature>
<proteinExistence type="predicted"/>
<dbReference type="InterPro" id="IPR015943">
    <property type="entry name" value="WD40/YVTN_repeat-like_dom_sf"/>
</dbReference>
<gene>
    <name evidence="4 5" type="primary">LOC106078546</name>
</gene>
<reference evidence="4 5" key="1">
    <citation type="submission" date="2025-04" db="UniProtKB">
        <authorList>
            <consortium name="RefSeq"/>
        </authorList>
    </citation>
    <scope>IDENTIFICATION</scope>
</reference>
<evidence type="ECO:0000256" key="2">
    <source>
        <dbReference type="SAM" id="MobiDB-lite"/>
    </source>
</evidence>